<dbReference type="InterPro" id="IPR025963">
    <property type="entry name" value="FLgD_Tudor"/>
</dbReference>
<dbReference type="KEGG" id="amah:DLM_2445"/>
<evidence type="ECO:0000256" key="2">
    <source>
        <dbReference type="ARBA" id="ARBA00016013"/>
    </source>
</evidence>
<evidence type="ECO:0000256" key="3">
    <source>
        <dbReference type="ARBA" id="ARBA00022795"/>
    </source>
</evidence>
<evidence type="ECO:0000313" key="9">
    <source>
        <dbReference type="EMBL" id="BBF86052.1"/>
    </source>
</evidence>
<organism evidence="9 10">
    <name type="scientific">Aquitalea magnusonii</name>
    <dbReference type="NCBI Taxonomy" id="332411"/>
    <lineage>
        <taxon>Bacteria</taxon>
        <taxon>Pseudomonadati</taxon>
        <taxon>Pseudomonadota</taxon>
        <taxon>Betaproteobacteria</taxon>
        <taxon>Neisseriales</taxon>
        <taxon>Chromobacteriaceae</taxon>
        <taxon>Aquitalea</taxon>
    </lineage>
</organism>
<dbReference type="InterPro" id="IPR025965">
    <property type="entry name" value="FlgD/Vpr_Ig-like"/>
</dbReference>
<dbReference type="Pfam" id="PF13860">
    <property type="entry name" value="FlgD_ig"/>
    <property type="match status" value="1"/>
</dbReference>
<dbReference type="Gene3D" id="2.60.40.4070">
    <property type="match status" value="1"/>
</dbReference>
<dbReference type="Gene3D" id="2.30.30.910">
    <property type="match status" value="1"/>
</dbReference>
<evidence type="ECO:0000259" key="7">
    <source>
        <dbReference type="Pfam" id="PF13860"/>
    </source>
</evidence>
<evidence type="ECO:0000256" key="5">
    <source>
        <dbReference type="RuleBase" id="RU362076"/>
    </source>
</evidence>
<accession>A0A3G9GIV3</accession>
<dbReference type="Proteomes" id="UP000198290">
    <property type="component" value="Chromosome"/>
</dbReference>
<gene>
    <name evidence="9" type="ORF">DLM_2445</name>
</gene>
<feature type="domain" description="FlgD/Vpr Ig-like" evidence="7">
    <location>
        <begin position="114"/>
        <end position="191"/>
    </location>
</feature>
<dbReference type="GO" id="GO:0044781">
    <property type="term" value="P:bacterial-type flagellum organization"/>
    <property type="evidence" value="ECO:0007669"/>
    <property type="project" value="UniProtKB-UniRule"/>
</dbReference>
<dbReference type="EMBL" id="AP018823">
    <property type="protein sequence ID" value="BBF86052.1"/>
    <property type="molecule type" value="Genomic_DNA"/>
</dbReference>
<name>A0A3G9GIV3_9NEIS</name>
<dbReference type="InterPro" id="IPR005648">
    <property type="entry name" value="FlgD"/>
</dbReference>
<evidence type="ECO:0000256" key="1">
    <source>
        <dbReference type="ARBA" id="ARBA00010577"/>
    </source>
</evidence>
<feature type="compositionally biased region" description="Polar residues" evidence="6">
    <location>
        <begin position="1"/>
        <end position="11"/>
    </location>
</feature>
<dbReference type="STRING" id="332411.VI06_02705"/>
<dbReference type="Pfam" id="PF13861">
    <property type="entry name" value="FLgD_tudor"/>
    <property type="match status" value="1"/>
</dbReference>
<dbReference type="RefSeq" id="WP_089086097.1">
    <property type="nucleotide sequence ID" value="NZ_AP018823.1"/>
</dbReference>
<evidence type="ECO:0000313" key="10">
    <source>
        <dbReference type="Proteomes" id="UP000198290"/>
    </source>
</evidence>
<keyword evidence="9" id="KW-0966">Cell projection</keyword>
<dbReference type="OrthoDB" id="9785233at2"/>
<keyword evidence="9" id="KW-0282">Flagellum</keyword>
<protein>
    <recommendedName>
        <fullName evidence="2 5">Basal-body rod modification protein FlgD</fullName>
    </recommendedName>
</protein>
<reference evidence="9 10" key="2">
    <citation type="journal article" date="2017" name="Genome Announc.">
        <title>Draft genome sequence of Aquitalea magnusonii strain H3, a plant growth-promoting bacterium of duckweed Lemna minor.</title>
        <authorList>
            <person name="Ishizawa H."/>
            <person name="Kuroda M."/>
            <person name="Ike M."/>
        </authorList>
    </citation>
    <scope>NUCLEOTIDE SEQUENCE [LARGE SCALE GENOMIC DNA]</scope>
    <source>
        <strain evidence="9 10">H3</strain>
    </source>
</reference>
<dbReference type="Pfam" id="PF03963">
    <property type="entry name" value="FlgD"/>
    <property type="match status" value="1"/>
</dbReference>
<feature type="region of interest" description="Disordered" evidence="6">
    <location>
        <begin position="1"/>
        <end position="38"/>
    </location>
</feature>
<dbReference type="AlphaFoldDB" id="A0A3G9GIV3"/>
<evidence type="ECO:0000256" key="6">
    <source>
        <dbReference type="SAM" id="MobiDB-lite"/>
    </source>
</evidence>
<keyword evidence="3 5" id="KW-1005">Bacterial flagellum biogenesis</keyword>
<comment type="function">
    <text evidence="4 5">Required for flagellar hook formation. May act as a scaffolding protein.</text>
</comment>
<reference evidence="10" key="3">
    <citation type="journal article" date="2017" name="Plant Physiol. Biochem.">
        <title>Differential oxidative and antioxidative response of duckweed Lemna minor toward plant growth promoting/inhibiting bacteria.</title>
        <authorList>
            <person name="Ishizawa H."/>
            <person name="Kuroda M."/>
            <person name="Morikawa M."/>
            <person name="Ike M."/>
        </authorList>
    </citation>
    <scope>NUCLEOTIDE SEQUENCE [LARGE SCALE GENOMIC DNA]</scope>
    <source>
        <strain evidence="10">H3</strain>
    </source>
</reference>
<keyword evidence="10" id="KW-1185">Reference proteome</keyword>
<feature type="domain" description="FlgD Tudor-like" evidence="8">
    <location>
        <begin position="97"/>
        <end position="231"/>
    </location>
</feature>
<evidence type="ECO:0000256" key="4">
    <source>
        <dbReference type="ARBA" id="ARBA00024746"/>
    </source>
</evidence>
<keyword evidence="9" id="KW-0969">Cilium</keyword>
<evidence type="ECO:0000259" key="8">
    <source>
        <dbReference type="Pfam" id="PF13861"/>
    </source>
</evidence>
<comment type="similarity">
    <text evidence="1 5">Belongs to the FlgD family.</text>
</comment>
<feature type="compositionally biased region" description="Low complexity" evidence="6">
    <location>
        <begin position="16"/>
        <end position="38"/>
    </location>
</feature>
<proteinExistence type="inferred from homology"/>
<reference evidence="10" key="1">
    <citation type="journal article" date="2017" name="Biotechnol. Biofuels">
        <title>Evaluation of environmental bacterial communities as a factor affecting the growth of duckweed Lemna minor.</title>
        <authorList>
            <person name="Ishizawa H."/>
            <person name="Kuroda M."/>
            <person name="Morikawa M."/>
            <person name="Ike M."/>
        </authorList>
    </citation>
    <scope>NUCLEOTIDE SEQUENCE [LARGE SCALE GENOMIC DNA]</scope>
    <source>
        <strain evidence="10">H3</strain>
    </source>
</reference>
<sequence length="235" mass="23980">MTSSVNSSSNPYAVLNGSSSSSGTSSTTSTNANNDTSAKGIQDRFLKLLVTQLQAQDPMNPMDNSQITSQMAQISQVSGMQTLNTSMQSLVQSQAANQSMMAATMIGKQALVPGNALNLSSGSSVQGAVNLSGAATDYTVSIKDANGTVVDTLTVKSPSNGLNTFDWDGKDANGNQLPSGKYTFSAQATSASTTAVTATPYANQAVTAVSWASGTPQLIMKDGTSVGLANVAQLS</sequence>